<protein>
    <recommendedName>
        <fullName evidence="2">Galectin</fullName>
    </recommendedName>
</protein>
<dbReference type="InterPro" id="IPR001079">
    <property type="entry name" value="Galectin_CRD"/>
</dbReference>
<dbReference type="SUPFAM" id="SSF49899">
    <property type="entry name" value="Concanavalin A-like lectins/glucanases"/>
    <property type="match status" value="1"/>
</dbReference>
<sequence length="548" mass="61090">MAIEPLDGSAGPTPEEQSLLDLYHTVREYEIIQKRLEASAAVQKLNAAQERHKAAQSAVTSEATEAGADASQKVRRRRAKIMRSASSGGEVLLSDDDDDDDDDDLSGKEDDSLGSDDDDDGSENGYEGETREERRERKLQKMREEIAGTEQAAIKAREEREEERIRDHLGEGSTAATHISAVNIRKKKDYVDDLHGESKTSLIKNIKVRSGPTPPHEFSSGMELASSKGTVLLPEPGADETKGWTPTAPTNSASTFADDGPGPLEIRLADFEQARAAMGLGNNTLAIKFTAPEDSKRFSLNITTKDHEYFQNVLFHFNPRQFAKGGQLIINNRKEGTWGQNIKVPLNNLPPMFGEPCTVMFQIHGDGFDVFVEGKHCARLEHRTPLPPGRCDLVLQFPNTDDYGSPESWLVHKVWWGHKMFIAENNVKNIPGVNANSSIHQKKIFVSGLERIYTDEEADRRKTELERAFKLYAGTMLVPQVTVPLAAFAFVELATAADTDDALKDASLLEQYRMNRARKTRNEILDEKREKWAAKKKKAKEGDDEGWD</sequence>
<reference evidence="6" key="1">
    <citation type="submission" date="2021-01" db="EMBL/GenBank/DDBJ databases">
        <authorList>
            <person name="Corre E."/>
            <person name="Pelletier E."/>
            <person name="Niang G."/>
            <person name="Scheremetjew M."/>
            <person name="Finn R."/>
            <person name="Kale V."/>
            <person name="Holt S."/>
            <person name="Cochrane G."/>
            <person name="Meng A."/>
            <person name="Brown T."/>
            <person name="Cohen L."/>
        </authorList>
    </citation>
    <scope>NUCLEOTIDE SEQUENCE</scope>
    <source>
        <strain evidence="6">308</strain>
    </source>
</reference>
<name>A0A7S1FPE0_9STRA</name>
<accession>A0A7S1FPE0</accession>
<dbReference type="GO" id="GO:0003723">
    <property type="term" value="F:RNA binding"/>
    <property type="evidence" value="ECO:0007669"/>
    <property type="project" value="UniProtKB-UniRule"/>
</dbReference>
<feature type="compositionally biased region" description="Basic and acidic residues" evidence="3">
    <location>
        <begin position="128"/>
        <end position="138"/>
    </location>
</feature>
<gene>
    <name evidence="6" type="ORF">CHYS00102_LOCUS6759</name>
</gene>
<feature type="domain" description="RRM" evidence="4">
    <location>
        <begin position="442"/>
        <end position="519"/>
    </location>
</feature>
<evidence type="ECO:0000256" key="2">
    <source>
        <dbReference type="RuleBase" id="RU102079"/>
    </source>
</evidence>
<evidence type="ECO:0000313" key="6">
    <source>
        <dbReference type="EMBL" id="CAD8879575.1"/>
    </source>
</evidence>
<dbReference type="PROSITE" id="PS51304">
    <property type="entry name" value="GALECTIN"/>
    <property type="match status" value="1"/>
</dbReference>
<dbReference type="InterPro" id="IPR013320">
    <property type="entry name" value="ConA-like_dom_sf"/>
</dbReference>
<dbReference type="PANTHER" id="PTHR11346:SF147">
    <property type="entry name" value="GALECTIN"/>
    <property type="match status" value="1"/>
</dbReference>
<evidence type="ECO:0000256" key="3">
    <source>
        <dbReference type="SAM" id="MobiDB-lite"/>
    </source>
</evidence>
<dbReference type="PROSITE" id="PS50102">
    <property type="entry name" value="RRM"/>
    <property type="match status" value="1"/>
</dbReference>
<proteinExistence type="predicted"/>
<feature type="compositionally biased region" description="Acidic residues" evidence="3">
    <location>
        <begin position="93"/>
        <end position="104"/>
    </location>
</feature>
<dbReference type="GO" id="GO:0030246">
    <property type="term" value="F:carbohydrate binding"/>
    <property type="evidence" value="ECO:0007669"/>
    <property type="project" value="UniProtKB-UniRule"/>
</dbReference>
<feature type="compositionally biased region" description="Acidic residues" evidence="3">
    <location>
        <begin position="112"/>
        <end position="122"/>
    </location>
</feature>
<dbReference type="InterPro" id="IPR000504">
    <property type="entry name" value="RRM_dom"/>
</dbReference>
<organism evidence="6">
    <name type="scientific">Corethron hystrix</name>
    <dbReference type="NCBI Taxonomy" id="216773"/>
    <lineage>
        <taxon>Eukaryota</taxon>
        <taxon>Sar</taxon>
        <taxon>Stramenopiles</taxon>
        <taxon>Ochrophyta</taxon>
        <taxon>Bacillariophyta</taxon>
        <taxon>Coscinodiscophyceae</taxon>
        <taxon>Corethrophycidae</taxon>
        <taxon>Corethrales</taxon>
        <taxon>Corethraceae</taxon>
        <taxon>Corethron</taxon>
    </lineage>
</organism>
<evidence type="ECO:0000259" key="5">
    <source>
        <dbReference type="PROSITE" id="PS51304"/>
    </source>
</evidence>
<dbReference type="AlphaFoldDB" id="A0A7S1FPE0"/>
<evidence type="ECO:0000256" key="1">
    <source>
        <dbReference type="PROSITE-ProRule" id="PRU00176"/>
    </source>
</evidence>
<dbReference type="EMBL" id="HBFR01009309">
    <property type="protein sequence ID" value="CAD8879575.1"/>
    <property type="molecule type" value="Transcribed_RNA"/>
</dbReference>
<feature type="domain" description="Galectin" evidence="5">
    <location>
        <begin position="256"/>
        <end position="412"/>
    </location>
</feature>
<dbReference type="SMART" id="SM00908">
    <property type="entry name" value="Gal-bind_lectin"/>
    <property type="match status" value="1"/>
</dbReference>
<keyword evidence="1" id="KW-0694">RNA-binding</keyword>
<dbReference type="PANTHER" id="PTHR11346">
    <property type="entry name" value="GALECTIN"/>
    <property type="match status" value="1"/>
</dbReference>
<keyword evidence="2" id="KW-0430">Lectin</keyword>
<evidence type="ECO:0000259" key="4">
    <source>
        <dbReference type="PROSITE" id="PS50102"/>
    </source>
</evidence>
<feature type="region of interest" description="Disordered" evidence="3">
    <location>
        <begin position="238"/>
        <end position="259"/>
    </location>
</feature>
<dbReference type="Gene3D" id="2.60.120.200">
    <property type="match status" value="1"/>
</dbReference>
<dbReference type="Pfam" id="PF00337">
    <property type="entry name" value="Gal-bind_lectin"/>
    <property type="match status" value="1"/>
</dbReference>
<dbReference type="InterPro" id="IPR044156">
    <property type="entry name" value="Galectin-like"/>
</dbReference>
<feature type="region of interest" description="Disordered" evidence="3">
    <location>
        <begin position="53"/>
        <end position="138"/>
    </location>
</feature>